<feature type="domain" description="RING-type" evidence="4">
    <location>
        <begin position="3"/>
        <end position="42"/>
    </location>
</feature>
<reference evidence="5 6" key="1">
    <citation type="submission" date="2017-03" db="EMBL/GenBank/DDBJ databases">
        <title>WGS assembly of Porphyra umbilicalis.</title>
        <authorList>
            <person name="Brawley S.H."/>
            <person name="Blouin N.A."/>
            <person name="Ficko-Blean E."/>
            <person name="Wheeler G.L."/>
            <person name="Lohr M."/>
            <person name="Goodson H.V."/>
            <person name="Jenkins J.W."/>
            <person name="Blaby-Haas C.E."/>
            <person name="Helliwell K.E."/>
            <person name="Chan C."/>
            <person name="Marriage T."/>
            <person name="Bhattacharya D."/>
            <person name="Klein A.S."/>
            <person name="Badis Y."/>
            <person name="Brodie J."/>
            <person name="Cao Y."/>
            <person name="Collen J."/>
            <person name="Dittami S.M."/>
            <person name="Gachon C.M."/>
            <person name="Green B.R."/>
            <person name="Karpowicz S."/>
            <person name="Kim J.W."/>
            <person name="Kudahl U."/>
            <person name="Lin S."/>
            <person name="Michel G."/>
            <person name="Mittag M."/>
            <person name="Olson B.J."/>
            <person name="Pangilinan J."/>
            <person name="Peng Y."/>
            <person name="Qiu H."/>
            <person name="Shu S."/>
            <person name="Singer J.T."/>
            <person name="Smith A.G."/>
            <person name="Sprecher B.N."/>
            <person name="Wagner V."/>
            <person name="Wang W."/>
            <person name="Wang Z.-Y."/>
            <person name="Yan J."/>
            <person name="Yarish C."/>
            <person name="Zoeuner-Riek S."/>
            <person name="Zhuang Y."/>
            <person name="Zou Y."/>
            <person name="Lindquist E.A."/>
            <person name="Grimwood J."/>
            <person name="Barry K."/>
            <person name="Rokhsar D.S."/>
            <person name="Schmutz J."/>
            <person name="Stiller J.W."/>
            <person name="Grossman A.R."/>
            <person name="Prochnik S.E."/>
        </authorList>
    </citation>
    <scope>NUCLEOTIDE SEQUENCE [LARGE SCALE GENOMIC DNA]</scope>
    <source>
        <strain evidence="5">4086291</strain>
    </source>
</reference>
<dbReference type="PANTHER" id="PTHR47384">
    <property type="entry name" value="E3 UBIQUITIN-PROTEIN LIGASE CCNB1IP1 HOMOLOG"/>
    <property type="match status" value="1"/>
</dbReference>
<dbReference type="InterPro" id="IPR013083">
    <property type="entry name" value="Znf_RING/FYVE/PHD"/>
</dbReference>
<dbReference type="PROSITE" id="PS50089">
    <property type="entry name" value="ZF_RING_2"/>
    <property type="match status" value="1"/>
</dbReference>
<feature type="region of interest" description="Disordered" evidence="3">
    <location>
        <begin position="180"/>
        <end position="317"/>
    </location>
</feature>
<dbReference type="AlphaFoldDB" id="A0A1X6PHH7"/>
<dbReference type="GO" id="GO:0008270">
    <property type="term" value="F:zinc ion binding"/>
    <property type="evidence" value="ECO:0007669"/>
    <property type="project" value="UniProtKB-KW"/>
</dbReference>
<evidence type="ECO:0000259" key="4">
    <source>
        <dbReference type="PROSITE" id="PS50089"/>
    </source>
</evidence>
<evidence type="ECO:0000313" key="5">
    <source>
        <dbReference type="EMBL" id="OSX80344.1"/>
    </source>
</evidence>
<accession>A0A1X6PHH7</accession>
<organism evidence="5 6">
    <name type="scientific">Porphyra umbilicalis</name>
    <name type="common">Purple laver</name>
    <name type="synonym">Red alga</name>
    <dbReference type="NCBI Taxonomy" id="2786"/>
    <lineage>
        <taxon>Eukaryota</taxon>
        <taxon>Rhodophyta</taxon>
        <taxon>Bangiophyceae</taxon>
        <taxon>Bangiales</taxon>
        <taxon>Bangiaceae</taxon>
        <taxon>Porphyra</taxon>
    </lineage>
</organism>
<dbReference type="InterPro" id="IPR001841">
    <property type="entry name" value="Znf_RING"/>
</dbReference>
<feature type="region of interest" description="Disordered" evidence="3">
    <location>
        <begin position="329"/>
        <end position="354"/>
    </location>
</feature>
<evidence type="ECO:0000256" key="1">
    <source>
        <dbReference type="PROSITE-ProRule" id="PRU00175"/>
    </source>
</evidence>
<dbReference type="InterPro" id="IPR055328">
    <property type="entry name" value="HEI10-like"/>
</dbReference>
<evidence type="ECO:0000256" key="2">
    <source>
        <dbReference type="SAM" id="Coils"/>
    </source>
</evidence>
<keyword evidence="6" id="KW-1185">Reference proteome</keyword>
<dbReference type="Gene3D" id="3.30.40.10">
    <property type="entry name" value="Zinc/RING finger domain, C3HC4 (zinc finger)"/>
    <property type="match status" value="1"/>
</dbReference>
<proteinExistence type="predicted"/>
<gene>
    <name evidence="5" type="ORF">BU14_0053s0010</name>
</gene>
<dbReference type="Pfam" id="PF14634">
    <property type="entry name" value="zf-RING_5"/>
    <property type="match status" value="1"/>
</dbReference>
<feature type="compositionally biased region" description="Low complexity" evidence="3">
    <location>
        <begin position="284"/>
        <end position="302"/>
    </location>
</feature>
<dbReference type="EMBL" id="KV918776">
    <property type="protein sequence ID" value="OSX80344.1"/>
    <property type="molecule type" value="Genomic_DNA"/>
</dbReference>
<dbReference type="PANTHER" id="PTHR47384:SF2">
    <property type="entry name" value="E3 UBIQUITIN-PROTEIN LIGASE CCNB1IP1 HOMOLOG"/>
    <property type="match status" value="1"/>
</dbReference>
<evidence type="ECO:0000256" key="3">
    <source>
        <dbReference type="SAM" id="MobiDB-lite"/>
    </source>
</evidence>
<keyword evidence="2" id="KW-0175">Coiled coil</keyword>
<dbReference type="SUPFAM" id="SSF57850">
    <property type="entry name" value="RING/U-box"/>
    <property type="match status" value="1"/>
</dbReference>
<dbReference type="GO" id="GO:0051026">
    <property type="term" value="P:chiasma assembly"/>
    <property type="evidence" value="ECO:0007669"/>
    <property type="project" value="TreeGrafter"/>
</dbReference>
<keyword evidence="1" id="KW-0863">Zinc-finger</keyword>
<sequence length="406" mass="44359">MRCNMCWKDVLGQGFLTRCRHLFCSECGLQRLEKTATCPLCSQVLPKNGVRAVPVEADDAMIRSLASSSFGLGPDALVDILRHGLQFWAAQLRADSLHEAARSRALEEQLQKVKESAAETRQALDEERARTTRLKEEKAQLKALVHELKHPQNMYGQQVAVAAAPAHPSAAKSAAIRTLQHPTPSGSKGKGWQKTKSQRHEDYIEPNQRSLQQGPSHFTARVQQEDEDDQRREEPSGLKRLRSSAAGRPQTPSGLLGSTTSRRRLSSYGLHVDGADDEQGEQEAPQARSSRGPAASASASPRRLSRFFPTSRPTRSSLRAASALMVYDEPARSRVGNPSAPGQRPLRPQAASQPAYLESALARGDFRALPATRGGTPAPADNDDLAEHLFPAAGAAARRQPFQPRR</sequence>
<feature type="compositionally biased region" description="Polar residues" evidence="3">
    <location>
        <begin position="207"/>
        <end position="216"/>
    </location>
</feature>
<keyword evidence="1" id="KW-0862">Zinc</keyword>
<evidence type="ECO:0000313" key="6">
    <source>
        <dbReference type="Proteomes" id="UP000218209"/>
    </source>
</evidence>
<name>A0A1X6PHH7_PORUM</name>
<dbReference type="Proteomes" id="UP000218209">
    <property type="component" value="Unassembled WGS sequence"/>
</dbReference>
<keyword evidence="1" id="KW-0479">Metal-binding</keyword>
<protein>
    <recommendedName>
        <fullName evidence="4">RING-type domain-containing protein</fullName>
    </recommendedName>
</protein>
<feature type="region of interest" description="Disordered" evidence="3">
    <location>
        <begin position="368"/>
        <end position="406"/>
    </location>
</feature>
<feature type="compositionally biased region" description="Low complexity" evidence="3">
    <location>
        <begin position="390"/>
        <end position="406"/>
    </location>
</feature>
<feature type="coiled-coil region" evidence="2">
    <location>
        <begin position="103"/>
        <end position="144"/>
    </location>
</feature>